<feature type="region of interest" description="Disordered" evidence="19">
    <location>
        <begin position="426"/>
        <end position="446"/>
    </location>
</feature>
<evidence type="ECO:0000256" key="8">
    <source>
        <dbReference type="ARBA" id="ARBA00022679"/>
    </source>
</evidence>
<keyword evidence="21" id="KW-0732">Signal</keyword>
<comment type="function">
    <text evidence="17">UDP-N-acetylglucosamine--dolichyl-phosphate N-acetylglucosaminephosphotransferase that operates in the biosynthetic pathway of dolichol-linked oligosaccharides, the glycan precursors employed in protein asparagine (N)-glycosylation. The assembly of dolichol-linked oligosaccharides begins on the cytosolic side of the endoplasmic reticulum membrane and finishes in its lumen. The sequential addition of sugars to dolichol pyrophosphate produces dolichol-linked oligosaccharides containing fourteen sugars, including two GlcNAcs, nine mannoses and three glucoses. Once assembled, the oligosaccharide is transferred from the lipid to nascent proteins by oligosaccharyltransferases. Catalyzes the initial step of dolichol-linked oligosaccharide biosynthesis, transfering GlcNAc-1-P from cytosolic UDP-GlcNAc onto the carrier lipid dolichyl phosphate (P-dolichol), yielding GlcNAc-P-P-dolichol embedded in the cytoplasmic leaflet of the endoplasmic reticulum membrane.</text>
</comment>
<keyword evidence="8" id="KW-0808">Transferase</keyword>
<comment type="cofactor">
    <cofactor evidence="1">
        <name>Mg(2+)</name>
        <dbReference type="ChEBI" id="CHEBI:18420"/>
    </cofactor>
</comment>
<gene>
    <name evidence="22" type="ORF">FA09DRAFT_362102</name>
</gene>
<evidence type="ECO:0000256" key="1">
    <source>
        <dbReference type="ARBA" id="ARBA00001946"/>
    </source>
</evidence>
<feature type="transmembrane region" description="Helical" evidence="20">
    <location>
        <begin position="453"/>
        <end position="475"/>
    </location>
</feature>
<dbReference type="UniPathway" id="UPA00378"/>
<keyword evidence="23" id="KW-1185">Reference proteome</keyword>
<keyword evidence="9 20" id="KW-0812">Transmembrane</keyword>
<evidence type="ECO:0000256" key="21">
    <source>
        <dbReference type="SAM" id="SignalP"/>
    </source>
</evidence>
<feature type="chain" id="PRO_5016451177" description="UDP-N-acetylglucosamine--dolichyl-phosphate N-acetylglucosaminephosphotransferase" evidence="21">
    <location>
        <begin position="23"/>
        <end position="483"/>
    </location>
</feature>
<dbReference type="PANTHER" id="PTHR10571">
    <property type="entry name" value="UDP-N-ACETYLGLUCOSAMINE--DOLICHYL-PHOSPHATE N-ACETYLGLUCOSAMINEPHOSPHOTRANSFERASE"/>
    <property type="match status" value="1"/>
</dbReference>
<keyword evidence="12" id="KW-0460">Magnesium</keyword>
<evidence type="ECO:0000256" key="12">
    <source>
        <dbReference type="ARBA" id="ARBA00022842"/>
    </source>
</evidence>
<feature type="signal peptide" evidence="21">
    <location>
        <begin position="1"/>
        <end position="22"/>
    </location>
</feature>
<evidence type="ECO:0000256" key="18">
    <source>
        <dbReference type="ARBA" id="ARBA00045078"/>
    </source>
</evidence>
<dbReference type="CDD" id="cd06855">
    <property type="entry name" value="GT_GPT_euk"/>
    <property type="match status" value="1"/>
</dbReference>
<evidence type="ECO:0000256" key="16">
    <source>
        <dbReference type="ARBA" id="ARBA00033238"/>
    </source>
</evidence>
<dbReference type="OrthoDB" id="10262326at2759"/>
<dbReference type="GO" id="GO:0046872">
    <property type="term" value="F:metal ion binding"/>
    <property type="evidence" value="ECO:0007669"/>
    <property type="project" value="UniProtKB-KW"/>
</dbReference>
<dbReference type="Pfam" id="PF00953">
    <property type="entry name" value="Glycos_transf_4"/>
    <property type="match status" value="1"/>
</dbReference>
<dbReference type="GO" id="GO:0016757">
    <property type="term" value="F:glycosyltransferase activity"/>
    <property type="evidence" value="ECO:0007669"/>
    <property type="project" value="UniProtKB-KW"/>
</dbReference>
<comment type="pathway">
    <text evidence="3">Protein modification; protein glycosylation.</text>
</comment>
<dbReference type="RefSeq" id="XP_025596420.1">
    <property type="nucleotide sequence ID" value="XM_025745436.1"/>
</dbReference>
<keyword evidence="7" id="KW-0328">Glycosyltransferase</keyword>
<feature type="transmembrane region" description="Helical" evidence="20">
    <location>
        <begin position="74"/>
        <end position="92"/>
    </location>
</feature>
<name>A0A316Z3L1_9BASI</name>
<sequence>MPSAALLLWAPLPLLALPAVAALPGLAPTLLLLPAAFHATSHAVAACRATLLARGFAGRDLLKPHRPELVPESAGLPAAATYVLLLFCFIPFKYARSDVHDLEARADGAWQGQIGGRSGFPHHELSLYLCALLSILSSVLLGWLDDIFDIRWRLKMPIPLVASLPMLVVYHAGGGGTSVVVPGWPGFLRELLGRVIDLGPLYYVFISMLSTFSVHSINILAGINGVEVGQAVVIAASLCVNSAMYLDPRAGEPGSWASKELRDRHLFSLSLLVPFCGCALGLLRWNRFPSRVFVGDTWCYFAGQVLACAGVLGHFSKTLLLFFIPQVFNFLLSCPQLFGIVPCPRHRVPKVHASSLALYPSRALLKDAKPSAKLSALRRPILELLQALRLVQLEYDKRGAITSTTNLTLINALLVFAGVRGPPSLPADSADGEGKEAAADAAPSGPRITEPTLWGLVMGTQIAGSLLAFTVRYWLAGVVFPVQ</sequence>
<comment type="similarity">
    <text evidence="4">Belongs to the glycosyltransferase 4 family.</text>
</comment>
<dbReference type="GO" id="GO:0005789">
    <property type="term" value="C:endoplasmic reticulum membrane"/>
    <property type="evidence" value="ECO:0007669"/>
    <property type="project" value="UniProtKB-SubCell"/>
</dbReference>
<protein>
    <recommendedName>
        <fullName evidence="6">UDP-N-acetylglucosamine--dolichyl-phosphate N-acetylglucosaminephosphotransferase</fullName>
        <ecNumber evidence="5">2.7.8.15</ecNumber>
    </recommendedName>
    <alternativeName>
        <fullName evidence="15">GlcNAc-1-P transferase</fullName>
    </alternativeName>
    <alternativeName>
        <fullName evidence="16">N-acetylglucosamine-1-phosphate transferase</fullName>
    </alternativeName>
</protein>
<evidence type="ECO:0000256" key="9">
    <source>
        <dbReference type="ARBA" id="ARBA00022692"/>
    </source>
</evidence>
<evidence type="ECO:0000256" key="19">
    <source>
        <dbReference type="SAM" id="MobiDB-lite"/>
    </source>
</evidence>
<evidence type="ECO:0000256" key="17">
    <source>
        <dbReference type="ARBA" id="ARBA00044717"/>
    </source>
</evidence>
<dbReference type="STRING" id="58919.A0A316Z3L1"/>
<dbReference type="Proteomes" id="UP000245946">
    <property type="component" value="Unassembled WGS sequence"/>
</dbReference>
<feature type="transmembrane region" description="Helical" evidence="20">
    <location>
        <begin position="321"/>
        <end position="341"/>
    </location>
</feature>
<comment type="catalytic activity">
    <reaction evidence="18">
        <text>a di-trans,poly-cis-dolichyl phosphate + UDP-N-acetyl-alpha-D-glucosamine = an N-acetyl-alpha-D-glucosaminyl-diphospho-di-trans,poly-cis-dolichol + UMP</text>
        <dbReference type="Rhea" id="RHEA:13289"/>
        <dbReference type="Rhea" id="RHEA-COMP:19498"/>
        <dbReference type="Rhea" id="RHEA-COMP:19507"/>
        <dbReference type="ChEBI" id="CHEBI:57683"/>
        <dbReference type="ChEBI" id="CHEBI:57705"/>
        <dbReference type="ChEBI" id="CHEBI:57865"/>
        <dbReference type="ChEBI" id="CHEBI:58427"/>
        <dbReference type="EC" id="2.7.8.15"/>
    </reaction>
    <physiologicalReaction direction="left-to-right" evidence="18">
        <dbReference type="Rhea" id="RHEA:13290"/>
    </physiologicalReaction>
</comment>
<dbReference type="GeneID" id="37272980"/>
<dbReference type="InterPro" id="IPR033895">
    <property type="entry name" value="GPT"/>
</dbReference>
<evidence type="ECO:0000256" key="5">
    <source>
        <dbReference type="ARBA" id="ARBA00013225"/>
    </source>
</evidence>
<keyword evidence="14 20" id="KW-0472">Membrane</keyword>
<feature type="transmembrane region" description="Helical" evidence="20">
    <location>
        <begin position="125"/>
        <end position="144"/>
    </location>
</feature>
<dbReference type="PANTHER" id="PTHR10571:SF0">
    <property type="entry name" value="UDP-N-ACETYLGLUCOSAMINE--DOLICHYL-PHOSPHATE N-ACETYLGLUCOSAMINEPHOSPHOTRANSFERASE"/>
    <property type="match status" value="1"/>
</dbReference>
<keyword evidence="11" id="KW-0256">Endoplasmic reticulum</keyword>
<evidence type="ECO:0000256" key="7">
    <source>
        <dbReference type="ARBA" id="ARBA00022676"/>
    </source>
</evidence>
<evidence type="ECO:0000256" key="2">
    <source>
        <dbReference type="ARBA" id="ARBA00004477"/>
    </source>
</evidence>
<feature type="transmembrane region" description="Helical" evidence="20">
    <location>
        <begin position="266"/>
        <end position="285"/>
    </location>
</feature>
<evidence type="ECO:0000256" key="13">
    <source>
        <dbReference type="ARBA" id="ARBA00022989"/>
    </source>
</evidence>
<evidence type="ECO:0000256" key="20">
    <source>
        <dbReference type="SAM" id="Phobius"/>
    </source>
</evidence>
<proteinExistence type="inferred from homology"/>
<feature type="transmembrane region" description="Helical" evidence="20">
    <location>
        <begin position="156"/>
        <end position="181"/>
    </location>
</feature>
<dbReference type="GO" id="GO:0006488">
    <property type="term" value="P:dolichol-linked oligosaccharide biosynthetic process"/>
    <property type="evidence" value="ECO:0007669"/>
    <property type="project" value="InterPro"/>
</dbReference>
<evidence type="ECO:0000256" key="3">
    <source>
        <dbReference type="ARBA" id="ARBA00004922"/>
    </source>
</evidence>
<evidence type="ECO:0000256" key="6">
    <source>
        <dbReference type="ARBA" id="ARBA00017659"/>
    </source>
</evidence>
<keyword evidence="10" id="KW-0479">Metal-binding</keyword>
<evidence type="ECO:0000256" key="14">
    <source>
        <dbReference type="ARBA" id="ARBA00023136"/>
    </source>
</evidence>
<dbReference type="AlphaFoldDB" id="A0A316Z3L1"/>
<evidence type="ECO:0000256" key="10">
    <source>
        <dbReference type="ARBA" id="ARBA00022723"/>
    </source>
</evidence>
<evidence type="ECO:0000313" key="22">
    <source>
        <dbReference type="EMBL" id="PWN96141.1"/>
    </source>
</evidence>
<organism evidence="22 23">
    <name type="scientific">Tilletiopsis washingtonensis</name>
    <dbReference type="NCBI Taxonomy" id="58919"/>
    <lineage>
        <taxon>Eukaryota</taxon>
        <taxon>Fungi</taxon>
        <taxon>Dikarya</taxon>
        <taxon>Basidiomycota</taxon>
        <taxon>Ustilaginomycotina</taxon>
        <taxon>Exobasidiomycetes</taxon>
        <taxon>Entylomatales</taxon>
        <taxon>Entylomatales incertae sedis</taxon>
        <taxon>Tilletiopsis</taxon>
    </lineage>
</organism>
<dbReference type="GO" id="GO:0003975">
    <property type="term" value="F:UDP-N-acetylglucosamine-dolichyl-phosphate N-acetylglucosaminephosphotransferase activity"/>
    <property type="evidence" value="ECO:0007669"/>
    <property type="project" value="UniProtKB-EC"/>
</dbReference>
<dbReference type="EMBL" id="KZ819300">
    <property type="protein sequence ID" value="PWN96141.1"/>
    <property type="molecule type" value="Genomic_DNA"/>
</dbReference>
<dbReference type="InterPro" id="IPR000715">
    <property type="entry name" value="Glycosyl_transferase_4"/>
</dbReference>
<evidence type="ECO:0000256" key="15">
    <source>
        <dbReference type="ARBA" id="ARBA00029567"/>
    </source>
</evidence>
<evidence type="ECO:0000313" key="23">
    <source>
        <dbReference type="Proteomes" id="UP000245946"/>
    </source>
</evidence>
<feature type="transmembrane region" description="Helical" evidence="20">
    <location>
        <begin position="201"/>
        <end position="221"/>
    </location>
</feature>
<reference evidence="22 23" key="1">
    <citation type="journal article" date="2018" name="Mol. Biol. Evol.">
        <title>Broad Genomic Sampling Reveals a Smut Pathogenic Ancestry of the Fungal Clade Ustilaginomycotina.</title>
        <authorList>
            <person name="Kijpornyongpan T."/>
            <person name="Mondo S.J."/>
            <person name="Barry K."/>
            <person name="Sandor L."/>
            <person name="Lee J."/>
            <person name="Lipzen A."/>
            <person name="Pangilinan J."/>
            <person name="LaButti K."/>
            <person name="Hainaut M."/>
            <person name="Henrissat B."/>
            <person name="Grigoriev I.V."/>
            <person name="Spatafora J.W."/>
            <person name="Aime M.C."/>
        </authorList>
    </citation>
    <scope>NUCLEOTIDE SEQUENCE [LARGE SCALE GENOMIC DNA]</scope>
    <source>
        <strain evidence="22 23">MCA 4186</strain>
    </source>
</reference>
<feature type="transmembrane region" description="Helical" evidence="20">
    <location>
        <begin position="297"/>
        <end position="315"/>
    </location>
</feature>
<accession>A0A316Z3L1</accession>
<comment type="subcellular location">
    <subcellularLocation>
        <location evidence="2">Endoplasmic reticulum membrane</location>
        <topology evidence="2">Multi-pass membrane protein</topology>
    </subcellularLocation>
</comment>
<evidence type="ECO:0000256" key="4">
    <source>
        <dbReference type="ARBA" id="ARBA00009317"/>
    </source>
</evidence>
<evidence type="ECO:0000256" key="11">
    <source>
        <dbReference type="ARBA" id="ARBA00022824"/>
    </source>
</evidence>
<dbReference type="EC" id="2.7.8.15" evidence="5"/>
<keyword evidence="13 20" id="KW-1133">Transmembrane helix</keyword>